<dbReference type="Pfam" id="PF00425">
    <property type="entry name" value="Chorismate_bind"/>
    <property type="match status" value="1"/>
</dbReference>
<dbReference type="GO" id="GO:0005737">
    <property type="term" value="C:cytoplasm"/>
    <property type="evidence" value="ECO:0007669"/>
    <property type="project" value="TreeGrafter"/>
</dbReference>
<dbReference type="PRINTS" id="PR00095">
    <property type="entry name" value="ANTSNTHASEI"/>
</dbReference>
<name>A0A1H9VWN8_9CORY</name>
<feature type="domain" description="Chorismate-utilising enzyme C-terminal" evidence="1">
    <location>
        <begin position="158"/>
        <end position="418"/>
    </location>
</feature>
<dbReference type="SUPFAM" id="SSF56322">
    <property type="entry name" value="ADC synthase"/>
    <property type="match status" value="1"/>
</dbReference>
<dbReference type="STRING" id="1121357.SAMN05661109_02423"/>
<dbReference type="InterPro" id="IPR019999">
    <property type="entry name" value="Anth_synth_I-like"/>
</dbReference>
<dbReference type="EMBL" id="FOGQ01000014">
    <property type="protein sequence ID" value="SES25777.1"/>
    <property type="molecule type" value="Genomic_DNA"/>
</dbReference>
<accession>A0A1H9VWN8</accession>
<dbReference type="GO" id="GO:0000162">
    <property type="term" value="P:L-tryptophan biosynthetic process"/>
    <property type="evidence" value="ECO:0007669"/>
    <property type="project" value="TreeGrafter"/>
</dbReference>
<evidence type="ECO:0000313" key="2">
    <source>
        <dbReference type="EMBL" id="SES25777.1"/>
    </source>
</evidence>
<evidence type="ECO:0000313" key="3">
    <source>
        <dbReference type="Proteomes" id="UP000198929"/>
    </source>
</evidence>
<dbReference type="PANTHER" id="PTHR11236">
    <property type="entry name" value="AMINOBENZOATE/ANTHRANILATE SYNTHASE"/>
    <property type="match status" value="1"/>
</dbReference>
<dbReference type="Gene3D" id="3.60.120.10">
    <property type="entry name" value="Anthranilate synthase"/>
    <property type="match status" value="1"/>
</dbReference>
<evidence type="ECO:0000259" key="1">
    <source>
        <dbReference type="Pfam" id="PF00425"/>
    </source>
</evidence>
<dbReference type="Proteomes" id="UP000198929">
    <property type="component" value="Unassembled WGS sequence"/>
</dbReference>
<dbReference type="GO" id="GO:0008153">
    <property type="term" value="P:4-aminobenzoate biosynthetic process"/>
    <property type="evidence" value="ECO:0007669"/>
    <property type="project" value="TreeGrafter"/>
</dbReference>
<dbReference type="RefSeq" id="WP_157728455.1">
    <property type="nucleotide sequence ID" value="NZ_CP047199.1"/>
</dbReference>
<dbReference type="PANTHER" id="PTHR11236:SF18">
    <property type="entry name" value="AMINODEOXYCHORISMATE SYNTHASE"/>
    <property type="match status" value="1"/>
</dbReference>
<protein>
    <submittedName>
        <fullName evidence="2">Anthranilate/para-aminobenzoate synthases component I</fullName>
    </submittedName>
</protein>
<keyword evidence="3" id="KW-1185">Reference proteome</keyword>
<dbReference type="InterPro" id="IPR005801">
    <property type="entry name" value="ADC_synthase"/>
</dbReference>
<dbReference type="AlphaFoldDB" id="A0A1H9VWN8"/>
<dbReference type="InterPro" id="IPR015890">
    <property type="entry name" value="Chorismate_C"/>
</dbReference>
<gene>
    <name evidence="2" type="ORF">SAMN05661109_02423</name>
</gene>
<proteinExistence type="predicted"/>
<reference evidence="3" key="1">
    <citation type="submission" date="2016-10" db="EMBL/GenBank/DDBJ databases">
        <authorList>
            <person name="Varghese N."/>
            <person name="Submissions S."/>
        </authorList>
    </citation>
    <scope>NUCLEOTIDE SEQUENCE [LARGE SCALE GENOMIC DNA]</scope>
    <source>
        <strain evidence="3">DSM 20524</strain>
    </source>
</reference>
<organism evidence="2 3">
    <name type="scientific">Corynebacterium cystitidis DSM 20524</name>
    <dbReference type="NCBI Taxonomy" id="1121357"/>
    <lineage>
        <taxon>Bacteria</taxon>
        <taxon>Bacillati</taxon>
        <taxon>Actinomycetota</taxon>
        <taxon>Actinomycetes</taxon>
        <taxon>Mycobacteriales</taxon>
        <taxon>Corynebacteriaceae</taxon>
        <taxon>Corynebacterium</taxon>
    </lineage>
</organism>
<dbReference type="GO" id="GO:0046820">
    <property type="term" value="F:4-amino-4-deoxychorismate synthase activity"/>
    <property type="evidence" value="ECO:0007669"/>
    <property type="project" value="TreeGrafter"/>
</dbReference>
<sequence>MGLPQQWQVRRIGGTLPDLARILSANADGFVWLDSADSEHPTGQRSYIGANMGSGWAGRTCGLDQLPALPVGVADEPTNGPGYQPGYFVALNYESTQALVLVPDVVVVQEHGQLWLYHSYEATLPQELAGQEVAARGGNSAGDPASLGLKAPVPDVRRDQYAAMIARCQELIAAGQCAQLCLTTSWRTTLSDGTLSDDAVLDLYLRLRAHSPTPMASLWNIDNTAFLSASPERFLQVTSDGKVQVNPIKGTRGRGVSPAEDAAIVAELAASKKDFEENRMIVDIMCEDLCQVCRPGSVQVSQLCEVHTFSDAHQLISTVEGQLRPGVGPVDVVQACMPPGSMTGAPKARAVKALHVLEPQRRGWYSGVAGHITADGAADFSVLIRTVVVDGGELSYGVGGAITALSDTAAELEEVEVKLRPFRKLLCF</sequence>